<evidence type="ECO:0000313" key="6">
    <source>
        <dbReference type="Proteomes" id="UP000236910"/>
    </source>
</evidence>
<dbReference type="GO" id="GO:0003700">
    <property type="term" value="F:DNA-binding transcription factor activity"/>
    <property type="evidence" value="ECO:0007669"/>
    <property type="project" value="InterPro"/>
</dbReference>
<name>A0A2J6X5Y4_9BACT</name>
<dbReference type="AlphaFoldDB" id="A0A2J6X5Y4"/>
<keyword evidence="1" id="KW-0805">Transcription regulation</keyword>
<dbReference type="Pfam" id="PF01022">
    <property type="entry name" value="HTH_5"/>
    <property type="match status" value="1"/>
</dbReference>
<dbReference type="InterPro" id="IPR051011">
    <property type="entry name" value="Metal_resp_trans_reg"/>
</dbReference>
<reference evidence="5 6" key="1">
    <citation type="submission" date="2018-01" db="EMBL/GenBank/DDBJ databases">
        <title>Metagenomic assembled genomes from two thermal pools in the Uzon Caldera, Kamchatka, Russia.</title>
        <authorList>
            <person name="Wilkins L."/>
            <person name="Ettinger C."/>
        </authorList>
    </citation>
    <scope>NUCLEOTIDE SEQUENCE [LARGE SCALE GENOMIC DNA]</scope>
    <source>
        <strain evidence="5">ARK-10</strain>
    </source>
</reference>
<dbReference type="Gene3D" id="1.10.10.10">
    <property type="entry name" value="Winged helix-like DNA-binding domain superfamily/Winged helix DNA-binding domain"/>
    <property type="match status" value="1"/>
</dbReference>
<evidence type="ECO:0000313" key="5">
    <source>
        <dbReference type="EMBL" id="PMP82099.1"/>
    </source>
</evidence>
<dbReference type="SUPFAM" id="SSF46785">
    <property type="entry name" value="Winged helix' DNA-binding domain"/>
    <property type="match status" value="1"/>
</dbReference>
<dbReference type="Proteomes" id="UP000236910">
    <property type="component" value="Unassembled WGS sequence"/>
</dbReference>
<evidence type="ECO:0000259" key="4">
    <source>
        <dbReference type="PROSITE" id="PS50987"/>
    </source>
</evidence>
<feature type="domain" description="HTH arsR-type" evidence="4">
    <location>
        <begin position="1"/>
        <end position="96"/>
    </location>
</feature>
<proteinExistence type="predicted"/>
<dbReference type="NCBIfam" id="NF033788">
    <property type="entry name" value="HTH_metalloreg"/>
    <property type="match status" value="1"/>
</dbReference>
<dbReference type="PANTHER" id="PTHR43132:SF2">
    <property type="entry name" value="ARSENICAL RESISTANCE OPERON REPRESSOR ARSR-RELATED"/>
    <property type="match status" value="1"/>
</dbReference>
<keyword evidence="2" id="KW-0238">DNA-binding</keyword>
<comment type="caution">
    <text evidence="5">The sequence shown here is derived from an EMBL/GenBank/DDBJ whole genome shotgun (WGS) entry which is preliminary data.</text>
</comment>
<gene>
    <name evidence="5" type="ORF">C0175_04235</name>
</gene>
<dbReference type="PROSITE" id="PS50987">
    <property type="entry name" value="HTH_ARSR_2"/>
    <property type="match status" value="1"/>
</dbReference>
<dbReference type="CDD" id="cd00090">
    <property type="entry name" value="HTH_ARSR"/>
    <property type="match status" value="1"/>
</dbReference>
<sequence>MDKLNVSLMAKMSSLFANELRMTILMYLLEKGDTCVGKIVEELGIKQSTVSNQLKILKLGGAVKTRKEGNKIFYSIADSHISNLLIALSEHVKEGFYE</sequence>
<dbReference type="InterPro" id="IPR001845">
    <property type="entry name" value="HTH_ArsR_DNA-bd_dom"/>
</dbReference>
<dbReference type="InterPro" id="IPR011991">
    <property type="entry name" value="ArsR-like_HTH"/>
</dbReference>
<dbReference type="InterPro" id="IPR036390">
    <property type="entry name" value="WH_DNA-bd_sf"/>
</dbReference>
<dbReference type="InterPro" id="IPR036388">
    <property type="entry name" value="WH-like_DNA-bd_sf"/>
</dbReference>
<dbReference type="SMART" id="SM00418">
    <property type="entry name" value="HTH_ARSR"/>
    <property type="match status" value="1"/>
</dbReference>
<dbReference type="EMBL" id="PNIX01000252">
    <property type="protein sequence ID" value="PMP82099.1"/>
    <property type="molecule type" value="Genomic_DNA"/>
</dbReference>
<evidence type="ECO:0000256" key="3">
    <source>
        <dbReference type="ARBA" id="ARBA00023163"/>
    </source>
</evidence>
<accession>A0A2J6X5Y4</accession>
<dbReference type="PRINTS" id="PR00778">
    <property type="entry name" value="HTHARSR"/>
</dbReference>
<evidence type="ECO:0000256" key="1">
    <source>
        <dbReference type="ARBA" id="ARBA00023015"/>
    </source>
</evidence>
<protein>
    <submittedName>
        <fullName evidence="5">Transcriptional regulator</fullName>
    </submittedName>
</protein>
<dbReference type="GO" id="GO:0003677">
    <property type="term" value="F:DNA binding"/>
    <property type="evidence" value="ECO:0007669"/>
    <property type="project" value="UniProtKB-KW"/>
</dbReference>
<keyword evidence="3" id="KW-0804">Transcription</keyword>
<dbReference type="PANTHER" id="PTHR43132">
    <property type="entry name" value="ARSENICAL RESISTANCE OPERON REPRESSOR ARSR-RELATED"/>
    <property type="match status" value="1"/>
</dbReference>
<organism evidence="5 6">
    <name type="scientific">Caldisericum exile</name>
    <dbReference type="NCBI Taxonomy" id="693075"/>
    <lineage>
        <taxon>Bacteria</taxon>
        <taxon>Pseudomonadati</taxon>
        <taxon>Caldisericota/Cryosericota group</taxon>
        <taxon>Caldisericota</taxon>
        <taxon>Caldisericia</taxon>
        <taxon>Caldisericales</taxon>
        <taxon>Caldisericaceae</taxon>
        <taxon>Caldisericum</taxon>
    </lineage>
</organism>
<evidence type="ECO:0000256" key="2">
    <source>
        <dbReference type="ARBA" id="ARBA00023125"/>
    </source>
</evidence>